<keyword evidence="1" id="KW-0472">Membrane</keyword>
<keyword evidence="3" id="KW-1185">Reference proteome</keyword>
<comment type="caution">
    <text evidence="2">The sequence shown here is derived from an EMBL/GenBank/DDBJ whole genome shotgun (WGS) entry which is preliminary data.</text>
</comment>
<keyword evidence="1" id="KW-1133">Transmembrane helix</keyword>
<keyword evidence="1" id="KW-0812">Transmembrane</keyword>
<evidence type="ECO:0000313" key="3">
    <source>
        <dbReference type="Proteomes" id="UP001586593"/>
    </source>
</evidence>
<organism evidence="2 3">
    <name type="scientific">Phialemonium thermophilum</name>
    <dbReference type="NCBI Taxonomy" id="223376"/>
    <lineage>
        <taxon>Eukaryota</taxon>
        <taxon>Fungi</taxon>
        <taxon>Dikarya</taxon>
        <taxon>Ascomycota</taxon>
        <taxon>Pezizomycotina</taxon>
        <taxon>Sordariomycetes</taxon>
        <taxon>Sordariomycetidae</taxon>
        <taxon>Cephalothecales</taxon>
        <taxon>Cephalothecaceae</taxon>
        <taxon>Phialemonium</taxon>
    </lineage>
</organism>
<gene>
    <name evidence="2" type="ORF">VTK73DRAFT_4556</name>
</gene>
<name>A0ABR3V8Q1_9PEZI</name>
<reference evidence="2 3" key="1">
    <citation type="journal article" date="2024" name="Commun. Biol.">
        <title>Comparative genomic analysis of thermophilic fungi reveals convergent evolutionary adaptations and gene losses.</title>
        <authorList>
            <person name="Steindorff A.S."/>
            <person name="Aguilar-Pontes M.V."/>
            <person name="Robinson A.J."/>
            <person name="Andreopoulos B."/>
            <person name="LaButti K."/>
            <person name="Kuo A."/>
            <person name="Mondo S."/>
            <person name="Riley R."/>
            <person name="Otillar R."/>
            <person name="Haridas S."/>
            <person name="Lipzen A."/>
            <person name="Grimwood J."/>
            <person name="Schmutz J."/>
            <person name="Clum A."/>
            <person name="Reid I.D."/>
            <person name="Moisan M.C."/>
            <person name="Butler G."/>
            <person name="Nguyen T.T.M."/>
            <person name="Dewar K."/>
            <person name="Conant G."/>
            <person name="Drula E."/>
            <person name="Henrissat B."/>
            <person name="Hansel C."/>
            <person name="Singer S."/>
            <person name="Hutchinson M.I."/>
            <person name="de Vries R.P."/>
            <person name="Natvig D.O."/>
            <person name="Powell A.J."/>
            <person name="Tsang A."/>
            <person name="Grigoriev I.V."/>
        </authorList>
    </citation>
    <scope>NUCLEOTIDE SEQUENCE [LARGE SCALE GENOMIC DNA]</scope>
    <source>
        <strain evidence="2 3">ATCC 24622</strain>
    </source>
</reference>
<protein>
    <submittedName>
        <fullName evidence="2">Uncharacterized protein</fullName>
    </submittedName>
</protein>
<feature type="transmembrane region" description="Helical" evidence="1">
    <location>
        <begin position="28"/>
        <end position="48"/>
    </location>
</feature>
<sequence length="72" mass="8238">MMHEFYCLSLDELGLLFYGGALERSCESVFSVFLLGYIRVFMFFLFPFGPGYGIDSTQHTPLVLQQNCRLNG</sequence>
<evidence type="ECO:0000256" key="1">
    <source>
        <dbReference type="SAM" id="Phobius"/>
    </source>
</evidence>
<dbReference type="EMBL" id="JAZHXJ010002584">
    <property type="protein sequence ID" value="KAL1837781.1"/>
    <property type="molecule type" value="Genomic_DNA"/>
</dbReference>
<proteinExistence type="predicted"/>
<accession>A0ABR3V8Q1</accession>
<dbReference type="Proteomes" id="UP001586593">
    <property type="component" value="Unassembled WGS sequence"/>
</dbReference>
<evidence type="ECO:0000313" key="2">
    <source>
        <dbReference type="EMBL" id="KAL1837781.1"/>
    </source>
</evidence>